<evidence type="ECO:0000313" key="3">
    <source>
        <dbReference type="Proteomes" id="UP001254759"/>
    </source>
</evidence>
<organism evidence="2 3">
    <name type="scientific">Pseudoxanthomonas sacheonensis</name>
    <dbReference type="NCBI Taxonomy" id="443615"/>
    <lineage>
        <taxon>Bacteria</taxon>
        <taxon>Pseudomonadati</taxon>
        <taxon>Pseudomonadota</taxon>
        <taxon>Gammaproteobacteria</taxon>
        <taxon>Lysobacterales</taxon>
        <taxon>Lysobacteraceae</taxon>
        <taxon>Pseudoxanthomonas</taxon>
    </lineage>
</organism>
<dbReference type="SUPFAM" id="SSF52540">
    <property type="entry name" value="P-loop containing nucleoside triphosphate hydrolases"/>
    <property type="match status" value="1"/>
</dbReference>
<keyword evidence="1" id="KW-0808">Transferase</keyword>
<dbReference type="SUPFAM" id="SSF48452">
    <property type="entry name" value="TPR-like"/>
    <property type="match status" value="1"/>
</dbReference>
<dbReference type="Proteomes" id="UP001254759">
    <property type="component" value="Unassembled WGS sequence"/>
</dbReference>
<dbReference type="RefSeq" id="WP_310090027.1">
    <property type="nucleotide sequence ID" value="NZ_JAVDTT010000001.1"/>
</dbReference>
<dbReference type="PANTHER" id="PTHR12788:SF10">
    <property type="entry name" value="PROTEIN-TYROSINE SULFOTRANSFERASE"/>
    <property type="match status" value="1"/>
</dbReference>
<dbReference type="Pfam" id="PF13469">
    <property type="entry name" value="Sulfotransfer_3"/>
    <property type="match status" value="1"/>
</dbReference>
<dbReference type="InterPro" id="IPR027417">
    <property type="entry name" value="P-loop_NTPase"/>
</dbReference>
<dbReference type="Gene3D" id="3.40.50.300">
    <property type="entry name" value="P-loop containing nucleotide triphosphate hydrolases"/>
    <property type="match status" value="1"/>
</dbReference>
<gene>
    <name evidence="2" type="ORF">J2W94_000468</name>
</gene>
<keyword evidence="3" id="KW-1185">Reference proteome</keyword>
<evidence type="ECO:0000256" key="1">
    <source>
        <dbReference type="ARBA" id="ARBA00022679"/>
    </source>
</evidence>
<evidence type="ECO:0000313" key="2">
    <source>
        <dbReference type="EMBL" id="MDR6840204.1"/>
    </source>
</evidence>
<dbReference type="InterPro" id="IPR011990">
    <property type="entry name" value="TPR-like_helical_dom_sf"/>
</dbReference>
<proteinExistence type="predicted"/>
<dbReference type="PANTHER" id="PTHR12788">
    <property type="entry name" value="PROTEIN-TYROSINE SULFOTRANSFERASE 2"/>
    <property type="match status" value="1"/>
</dbReference>
<dbReference type="SMART" id="SM00028">
    <property type="entry name" value="TPR"/>
    <property type="match status" value="3"/>
</dbReference>
<dbReference type="EMBL" id="JAVDTT010000001">
    <property type="protein sequence ID" value="MDR6840204.1"/>
    <property type="molecule type" value="Genomic_DNA"/>
</dbReference>
<accession>A0ABU1RN50</accession>
<dbReference type="InterPro" id="IPR026634">
    <property type="entry name" value="TPST-like"/>
</dbReference>
<reference evidence="2 3" key="1">
    <citation type="submission" date="2023-07" db="EMBL/GenBank/DDBJ databases">
        <title>Sorghum-associated microbial communities from plants grown in Nebraska, USA.</title>
        <authorList>
            <person name="Schachtman D."/>
        </authorList>
    </citation>
    <scope>NUCLEOTIDE SEQUENCE [LARGE SCALE GENOMIC DNA]</scope>
    <source>
        <strain evidence="2 3">BE107</strain>
    </source>
</reference>
<protein>
    <submittedName>
        <fullName evidence="2">Tfp pilus assembly protein PilF</fullName>
    </submittedName>
</protein>
<sequence length="523" mass="58955">MSAKPIPTRVAELSAAAQSHAVARDFERAAACYQQALALSPGDPDLLLQLSYMESLAGHYRAAHAYALQAGAAPTTQRPEVVKELLARLRTFNEVPAMSAYIRRLLPMSRIPIPMLITIAAQLTYAGLPGEAIAFLDEARRGDPDYPPTLLSRAHVLMFLGRFEEAGQDLARVLKRAPQLAQGYWLQSQVRRQLADDNHVNQIRAQLQAPQRSPQDQALLAFALHKELDDLGRHDEAWGALQQGCASKRSSLRYDKAQTTRMFDALRRFEPRTAVQPHPDPRAATPVFILGMHRSGTTLLEQLLDGHSDVAGLGELYDFTSAMRYATDHHCAGVMDTTIAERALGVDFGEVGERYLDGMAWRLGREGHFIDKLPSNFLNLGFICEALPGAKILHMVRDPMETCFSNLRELFSDANPYSYDQLELADFFDEYRRLMAHWHARYPERILDVDYARLTREPESEIRRVCEFIGIVFEPSMLQLQSRTRGIVTASAVQVRGGIQVRETPKWRAYEAWLQPLRHRLGE</sequence>
<dbReference type="Pfam" id="PF14559">
    <property type="entry name" value="TPR_19"/>
    <property type="match status" value="1"/>
</dbReference>
<dbReference type="InterPro" id="IPR019734">
    <property type="entry name" value="TPR_rpt"/>
</dbReference>
<name>A0ABU1RN50_9GAMM</name>
<comment type="caution">
    <text evidence="2">The sequence shown here is derived from an EMBL/GenBank/DDBJ whole genome shotgun (WGS) entry which is preliminary data.</text>
</comment>
<dbReference type="Gene3D" id="1.25.40.10">
    <property type="entry name" value="Tetratricopeptide repeat domain"/>
    <property type="match status" value="2"/>
</dbReference>